<dbReference type="Pfam" id="PF10646">
    <property type="entry name" value="Germane"/>
    <property type="match status" value="1"/>
</dbReference>
<dbReference type="Proteomes" id="UP000810292">
    <property type="component" value="Unassembled WGS sequence"/>
</dbReference>
<gene>
    <name evidence="3" type="ORF">IAA72_01360</name>
</gene>
<feature type="domain" description="GerMN" evidence="2">
    <location>
        <begin position="77"/>
        <end position="166"/>
    </location>
</feature>
<evidence type="ECO:0000256" key="1">
    <source>
        <dbReference type="SAM" id="Phobius"/>
    </source>
</evidence>
<comment type="caution">
    <text evidence="3">The sequence shown here is derived from an EMBL/GenBank/DDBJ whole genome shotgun (WGS) entry which is preliminary data.</text>
</comment>
<sequence length="178" mass="19942">MENKGASRIRYSVIFTVLLIILTIAVSIAGYFRIPGLMDYLRLREHIELYMKGTDEGVTISLPRILYSSSGAVEKMVTIPVLNRDRLHLAAEAALTPPSDEELESGYISFIPEGTALIGISEEGGYIFIDLSAEMRKAPEEAYNEIERTIALSIPYKDIRFMINGRLAERPSEREALD</sequence>
<reference evidence="3" key="1">
    <citation type="submission" date="2020-10" db="EMBL/GenBank/DDBJ databases">
        <authorList>
            <person name="Gilroy R."/>
        </authorList>
    </citation>
    <scope>NUCLEOTIDE SEQUENCE</scope>
    <source>
        <strain evidence="3">14700</strain>
    </source>
</reference>
<feature type="transmembrane region" description="Helical" evidence="1">
    <location>
        <begin position="12"/>
        <end position="34"/>
    </location>
</feature>
<keyword evidence="1" id="KW-1133">Transmembrane helix</keyword>
<dbReference type="AlphaFoldDB" id="A0A9D9I9E1"/>
<keyword evidence="1" id="KW-0472">Membrane</keyword>
<organism evidence="3 4">
    <name type="scientific">Candidatus Ornithospirochaeta stercoravium</name>
    <dbReference type="NCBI Taxonomy" id="2840897"/>
    <lineage>
        <taxon>Bacteria</taxon>
        <taxon>Pseudomonadati</taxon>
        <taxon>Spirochaetota</taxon>
        <taxon>Spirochaetia</taxon>
        <taxon>Spirochaetales</taxon>
        <taxon>Spirochaetaceae</taxon>
        <taxon>Spirochaetaceae incertae sedis</taxon>
        <taxon>Candidatus Ornithospirochaeta</taxon>
    </lineage>
</organism>
<reference evidence="3" key="2">
    <citation type="journal article" date="2021" name="PeerJ">
        <title>Extensive microbial diversity within the chicken gut microbiome revealed by metagenomics and culture.</title>
        <authorList>
            <person name="Gilroy R."/>
            <person name="Ravi A."/>
            <person name="Getino M."/>
            <person name="Pursley I."/>
            <person name="Horton D.L."/>
            <person name="Alikhan N.F."/>
            <person name="Baker D."/>
            <person name="Gharbi K."/>
            <person name="Hall N."/>
            <person name="Watson M."/>
            <person name="Adriaenssens E.M."/>
            <person name="Foster-Nyarko E."/>
            <person name="Jarju S."/>
            <person name="Secka A."/>
            <person name="Antonio M."/>
            <person name="Oren A."/>
            <person name="Chaudhuri R.R."/>
            <person name="La Ragione R."/>
            <person name="Hildebrand F."/>
            <person name="Pallen M.J."/>
        </authorList>
    </citation>
    <scope>NUCLEOTIDE SEQUENCE</scope>
    <source>
        <strain evidence="3">14700</strain>
    </source>
</reference>
<dbReference type="EMBL" id="JADIMF010000019">
    <property type="protein sequence ID" value="MBO8468419.1"/>
    <property type="molecule type" value="Genomic_DNA"/>
</dbReference>
<keyword evidence="1" id="KW-0812">Transmembrane</keyword>
<dbReference type="InterPro" id="IPR019606">
    <property type="entry name" value="GerMN"/>
</dbReference>
<proteinExistence type="predicted"/>
<accession>A0A9D9I9E1</accession>
<evidence type="ECO:0000313" key="3">
    <source>
        <dbReference type="EMBL" id="MBO8468419.1"/>
    </source>
</evidence>
<evidence type="ECO:0000313" key="4">
    <source>
        <dbReference type="Proteomes" id="UP000810292"/>
    </source>
</evidence>
<protein>
    <submittedName>
        <fullName evidence="3">GerMN domain-containing protein</fullName>
    </submittedName>
</protein>
<evidence type="ECO:0000259" key="2">
    <source>
        <dbReference type="Pfam" id="PF10646"/>
    </source>
</evidence>
<name>A0A9D9I9E1_9SPIO</name>